<dbReference type="Proteomes" id="UP001568894">
    <property type="component" value="Unassembled WGS sequence"/>
</dbReference>
<evidence type="ECO:0000256" key="4">
    <source>
        <dbReference type="ARBA" id="ARBA00022993"/>
    </source>
</evidence>
<dbReference type="PANTHER" id="PTHR10695">
    <property type="entry name" value="DEPHOSPHO-COA KINASE-RELATED"/>
    <property type="match status" value="1"/>
</dbReference>
<comment type="function">
    <text evidence="5">Catalyzes the phosphorylation of the 3'-hydroxyl group of dephosphocoenzyme A to form coenzyme A.</text>
</comment>
<evidence type="ECO:0000256" key="1">
    <source>
        <dbReference type="ARBA" id="ARBA00009018"/>
    </source>
</evidence>
<accession>A0ABV4KC95</accession>
<protein>
    <recommendedName>
        <fullName evidence="5 6">Dephospho-CoA kinase</fullName>
        <ecNumber evidence="5 6">2.7.1.24</ecNumber>
    </recommendedName>
    <alternativeName>
        <fullName evidence="5">Dephosphocoenzyme A kinase</fullName>
    </alternativeName>
</protein>
<dbReference type="NCBIfam" id="TIGR00152">
    <property type="entry name" value="dephospho-CoA kinase"/>
    <property type="match status" value="1"/>
</dbReference>
<evidence type="ECO:0000256" key="5">
    <source>
        <dbReference type="HAMAP-Rule" id="MF_00376"/>
    </source>
</evidence>
<dbReference type="InterPro" id="IPR001977">
    <property type="entry name" value="Depp_CoAkinase"/>
</dbReference>
<proteinExistence type="inferred from homology"/>
<dbReference type="PANTHER" id="PTHR10695:SF46">
    <property type="entry name" value="BIFUNCTIONAL COENZYME A SYNTHASE-RELATED"/>
    <property type="match status" value="1"/>
</dbReference>
<dbReference type="GO" id="GO:0004140">
    <property type="term" value="F:dephospho-CoA kinase activity"/>
    <property type="evidence" value="ECO:0007669"/>
    <property type="project" value="UniProtKB-EC"/>
</dbReference>
<dbReference type="PRINTS" id="PR00988">
    <property type="entry name" value="URIDINKINASE"/>
</dbReference>
<reference evidence="7 8" key="1">
    <citation type="submission" date="2023-05" db="EMBL/GenBank/DDBJ databases">
        <title>Adaptations of aquatic viruses from atmosphere-close ecosystems of the Central Arctic Ocean.</title>
        <authorList>
            <person name="Rahlff J."/>
            <person name="Holmfeldt K."/>
        </authorList>
    </citation>
    <scope>NUCLEOTIDE SEQUENCE [LARGE SCALE GENOMIC DNA]</scope>
    <source>
        <strain evidence="7 8">Arc14</strain>
    </source>
</reference>
<evidence type="ECO:0000256" key="2">
    <source>
        <dbReference type="ARBA" id="ARBA00022741"/>
    </source>
</evidence>
<comment type="pathway">
    <text evidence="5">Cofactor biosynthesis; coenzyme A biosynthesis; CoA from (R)-pantothenate: step 5/5.</text>
</comment>
<keyword evidence="5" id="KW-0963">Cytoplasm</keyword>
<dbReference type="PROSITE" id="PS51219">
    <property type="entry name" value="DPCK"/>
    <property type="match status" value="1"/>
</dbReference>
<evidence type="ECO:0000313" key="7">
    <source>
        <dbReference type="EMBL" id="MEZ7515278.1"/>
    </source>
</evidence>
<feature type="binding site" evidence="5">
    <location>
        <begin position="12"/>
        <end position="17"/>
    </location>
    <ligand>
        <name>ATP</name>
        <dbReference type="ChEBI" id="CHEBI:30616"/>
    </ligand>
</feature>
<dbReference type="RefSeq" id="WP_371569657.1">
    <property type="nucleotide sequence ID" value="NZ_JASMRN010000006.1"/>
</dbReference>
<dbReference type="EMBL" id="JASMRN010000006">
    <property type="protein sequence ID" value="MEZ7515278.1"/>
    <property type="molecule type" value="Genomic_DNA"/>
</dbReference>
<gene>
    <name evidence="5 7" type="primary">coaE</name>
    <name evidence="7" type="ORF">QO192_08290</name>
</gene>
<keyword evidence="8" id="KW-1185">Reference proteome</keyword>
<comment type="catalytic activity">
    <reaction evidence="5">
        <text>3'-dephospho-CoA + ATP = ADP + CoA + H(+)</text>
        <dbReference type="Rhea" id="RHEA:18245"/>
        <dbReference type="ChEBI" id="CHEBI:15378"/>
        <dbReference type="ChEBI" id="CHEBI:30616"/>
        <dbReference type="ChEBI" id="CHEBI:57287"/>
        <dbReference type="ChEBI" id="CHEBI:57328"/>
        <dbReference type="ChEBI" id="CHEBI:456216"/>
        <dbReference type="EC" id="2.7.1.24"/>
    </reaction>
</comment>
<dbReference type="Pfam" id="PF01121">
    <property type="entry name" value="CoaE"/>
    <property type="match status" value="1"/>
</dbReference>
<evidence type="ECO:0000256" key="6">
    <source>
        <dbReference type="NCBIfam" id="TIGR00152"/>
    </source>
</evidence>
<keyword evidence="5 7" id="KW-0808">Transferase</keyword>
<evidence type="ECO:0000256" key="3">
    <source>
        <dbReference type="ARBA" id="ARBA00022840"/>
    </source>
</evidence>
<dbReference type="HAMAP" id="MF_00376">
    <property type="entry name" value="Dephospho_CoA_kinase"/>
    <property type="match status" value="1"/>
</dbReference>
<comment type="subcellular location">
    <subcellularLocation>
        <location evidence="5">Cytoplasm</location>
    </subcellularLocation>
</comment>
<dbReference type="InterPro" id="IPR027417">
    <property type="entry name" value="P-loop_NTPase"/>
</dbReference>
<sequence length="197" mass="22169">MVKIIGLTGGIGSGKTTIAHHFHSLGVPIYIADDAAKEVMQEKSIIESLKNCFGDSIFEDGQLNRGALASIVFNDSEKLAKLNSIVHPVVRAHFDNWVQNHQSATYIIYEAAILFESGNYKKCDKVICVTAPLDVRIQRILRRDDTKLEAIQNRINSQWTDEQRINKSDYIIENIDLALAKLKVEEIHKILLIKQNG</sequence>
<organism evidence="7 8">
    <name type="scientific">Flavobacterium frigidarium</name>
    <dbReference type="NCBI Taxonomy" id="99286"/>
    <lineage>
        <taxon>Bacteria</taxon>
        <taxon>Pseudomonadati</taxon>
        <taxon>Bacteroidota</taxon>
        <taxon>Flavobacteriia</taxon>
        <taxon>Flavobacteriales</taxon>
        <taxon>Flavobacteriaceae</taxon>
        <taxon>Flavobacterium</taxon>
    </lineage>
</organism>
<comment type="caution">
    <text evidence="7">The sequence shown here is derived from an EMBL/GenBank/DDBJ whole genome shotgun (WGS) entry which is preliminary data.</text>
</comment>
<name>A0ABV4KC95_9FLAO</name>
<keyword evidence="2 5" id="KW-0547">Nucleotide-binding</keyword>
<comment type="similarity">
    <text evidence="1 5">Belongs to the CoaE family.</text>
</comment>
<evidence type="ECO:0000313" key="8">
    <source>
        <dbReference type="Proteomes" id="UP001568894"/>
    </source>
</evidence>
<dbReference type="CDD" id="cd02022">
    <property type="entry name" value="DPCK"/>
    <property type="match status" value="1"/>
</dbReference>
<keyword evidence="3 5" id="KW-0067">ATP-binding</keyword>
<keyword evidence="5 7" id="KW-0418">Kinase</keyword>
<dbReference type="Gene3D" id="3.40.50.300">
    <property type="entry name" value="P-loop containing nucleotide triphosphate hydrolases"/>
    <property type="match status" value="1"/>
</dbReference>
<dbReference type="EC" id="2.7.1.24" evidence="5 6"/>
<dbReference type="SUPFAM" id="SSF52540">
    <property type="entry name" value="P-loop containing nucleoside triphosphate hydrolases"/>
    <property type="match status" value="1"/>
</dbReference>
<keyword evidence="4 5" id="KW-0173">Coenzyme A biosynthesis</keyword>